<dbReference type="Pfam" id="PF04991">
    <property type="entry name" value="LicD"/>
    <property type="match status" value="1"/>
</dbReference>
<feature type="domain" description="LicD/FKTN/FKRP nucleotidyltransferase" evidence="1">
    <location>
        <begin position="64"/>
        <end position="96"/>
    </location>
</feature>
<comment type="caution">
    <text evidence="2">The sequence shown here is derived from an EMBL/GenBank/DDBJ whole genome shotgun (WGS) entry which is preliminary data.</text>
</comment>
<reference evidence="2 3" key="1">
    <citation type="submission" date="2018-08" db="EMBL/GenBank/DDBJ databases">
        <title>A genome reference for cultivated species of the human gut microbiota.</title>
        <authorList>
            <person name="Zou Y."/>
            <person name="Xue W."/>
            <person name="Luo G."/>
        </authorList>
    </citation>
    <scope>NUCLEOTIDE SEQUENCE [LARGE SCALE GENOMIC DNA]</scope>
    <source>
        <strain evidence="2 3">TF08-13</strain>
    </source>
</reference>
<evidence type="ECO:0000259" key="1">
    <source>
        <dbReference type="Pfam" id="PF04991"/>
    </source>
</evidence>
<dbReference type="Proteomes" id="UP000260795">
    <property type="component" value="Unassembled WGS sequence"/>
</dbReference>
<dbReference type="GO" id="GO:0009100">
    <property type="term" value="P:glycoprotein metabolic process"/>
    <property type="evidence" value="ECO:0007669"/>
    <property type="project" value="UniProtKB-ARBA"/>
</dbReference>
<dbReference type="EMBL" id="QSRK01000047">
    <property type="protein sequence ID" value="RGL08180.1"/>
    <property type="molecule type" value="Genomic_DNA"/>
</dbReference>
<dbReference type="AlphaFoldDB" id="A0A3E4QPQ8"/>
<dbReference type="PANTHER" id="PTHR43404">
    <property type="entry name" value="LIPOPOLYSACCHARIDE CHOLINEPHOSPHOTRANSFERASE LICD"/>
    <property type="match status" value="1"/>
</dbReference>
<accession>A0A3E4QPQ8</accession>
<proteinExistence type="predicted"/>
<sequence length="241" mass="28708">MKDFSFIYRLADRFHANKVLRFLFLKPYRKYKYHVSLYKKKAFHERAHTVLTLFYEALEDIDCLCWLDFGTLIGAVRENGFIAHDDDIDVGMFLKDRPKNLEKHLARHGFKRSRHIMVDDGQEALEETYTLQGVSIDIFYFHLSEYGNKMYCYEFVTDPDRLPREFMDEVGGFWTMKDTFPYQGFSNHSFLGLTVKIPSNYDEHLKAHYGNYMEPDSDWDSFFKAQNTALMKDKIGMLKWE</sequence>
<protein>
    <recommendedName>
        <fullName evidence="1">LicD/FKTN/FKRP nucleotidyltransferase domain-containing protein</fullName>
    </recommendedName>
</protein>
<organism evidence="2 3">
    <name type="scientific">Bacteroides uniformis</name>
    <dbReference type="NCBI Taxonomy" id="820"/>
    <lineage>
        <taxon>Bacteria</taxon>
        <taxon>Pseudomonadati</taxon>
        <taxon>Bacteroidota</taxon>
        <taxon>Bacteroidia</taxon>
        <taxon>Bacteroidales</taxon>
        <taxon>Bacteroidaceae</taxon>
        <taxon>Bacteroides</taxon>
    </lineage>
</organism>
<name>A0A3E4QPQ8_BACUN</name>
<dbReference type="RefSeq" id="WP_117681704.1">
    <property type="nucleotide sequence ID" value="NZ_QSRK01000047.1"/>
</dbReference>
<dbReference type="InterPro" id="IPR052942">
    <property type="entry name" value="LPS_cholinephosphotransferase"/>
</dbReference>
<evidence type="ECO:0000313" key="2">
    <source>
        <dbReference type="EMBL" id="RGL08180.1"/>
    </source>
</evidence>
<evidence type="ECO:0000313" key="3">
    <source>
        <dbReference type="Proteomes" id="UP000260795"/>
    </source>
</evidence>
<gene>
    <name evidence="2" type="ORF">DXC80_19105</name>
</gene>
<dbReference type="InterPro" id="IPR007074">
    <property type="entry name" value="LicD/FKTN/FKRP_NTP_transf"/>
</dbReference>
<dbReference type="PANTHER" id="PTHR43404:SF1">
    <property type="entry name" value="MNN4P"/>
    <property type="match status" value="1"/>
</dbReference>